<accession>A0A5C6S3D5</accession>
<evidence type="ECO:0000259" key="9">
    <source>
        <dbReference type="Pfam" id="PF10502"/>
    </source>
</evidence>
<evidence type="ECO:0000256" key="4">
    <source>
        <dbReference type="ARBA" id="ARBA00019232"/>
    </source>
</evidence>
<dbReference type="PANTHER" id="PTHR43390:SF1">
    <property type="entry name" value="CHLOROPLAST PROCESSING PEPTIDASE"/>
    <property type="match status" value="1"/>
</dbReference>
<gene>
    <name evidence="10" type="ORF">FRY97_02365</name>
</gene>
<feature type="transmembrane region" description="Helical" evidence="8">
    <location>
        <begin position="154"/>
        <end position="175"/>
    </location>
</feature>
<feature type="transmembrane region" description="Helical" evidence="8">
    <location>
        <begin position="50"/>
        <end position="69"/>
    </location>
</feature>
<evidence type="ECO:0000256" key="7">
    <source>
        <dbReference type="PIRSR" id="PIRSR600223-1"/>
    </source>
</evidence>
<dbReference type="OrthoDB" id="9802919at2"/>
<feature type="active site" evidence="7">
    <location>
        <position position="302"/>
    </location>
</feature>
<feature type="domain" description="Peptidase S26" evidence="9">
    <location>
        <begin position="149"/>
        <end position="330"/>
    </location>
</feature>
<dbReference type="EC" id="3.4.21.89" evidence="3"/>
<feature type="active site" evidence="7">
    <location>
        <position position="179"/>
    </location>
</feature>
<dbReference type="GO" id="GO:0016020">
    <property type="term" value="C:membrane"/>
    <property type="evidence" value="ECO:0007669"/>
    <property type="project" value="InterPro"/>
</dbReference>
<dbReference type="GO" id="GO:0004252">
    <property type="term" value="F:serine-type endopeptidase activity"/>
    <property type="evidence" value="ECO:0007669"/>
    <property type="project" value="InterPro"/>
</dbReference>
<dbReference type="PANTHER" id="PTHR43390">
    <property type="entry name" value="SIGNAL PEPTIDASE I"/>
    <property type="match status" value="1"/>
</dbReference>
<comment type="caution">
    <text evidence="10">The sequence shown here is derived from an EMBL/GenBank/DDBJ whole genome shotgun (WGS) entry which is preliminary data.</text>
</comment>
<dbReference type="InterPro" id="IPR019757">
    <property type="entry name" value="Pept_S26A_signal_pept_1_Lys-AS"/>
</dbReference>
<dbReference type="GO" id="GO:0009003">
    <property type="term" value="F:signal peptidase activity"/>
    <property type="evidence" value="ECO:0007669"/>
    <property type="project" value="UniProtKB-EC"/>
</dbReference>
<dbReference type="Pfam" id="PF10502">
    <property type="entry name" value="Peptidase_S26"/>
    <property type="match status" value="2"/>
</dbReference>
<dbReference type="RefSeq" id="WP_147165819.1">
    <property type="nucleotide sequence ID" value="NZ_VOOR01000003.1"/>
</dbReference>
<feature type="domain" description="Peptidase S26" evidence="9">
    <location>
        <begin position="476"/>
        <end position="511"/>
    </location>
</feature>
<keyword evidence="8" id="KW-0472">Membrane</keyword>
<dbReference type="GO" id="GO:0006465">
    <property type="term" value="P:signal peptide processing"/>
    <property type="evidence" value="ECO:0007669"/>
    <property type="project" value="InterPro"/>
</dbReference>
<dbReference type="CDD" id="cd06530">
    <property type="entry name" value="S26_SPase_I"/>
    <property type="match status" value="2"/>
</dbReference>
<dbReference type="InterPro" id="IPR036286">
    <property type="entry name" value="LexA/Signal_pep-like_sf"/>
</dbReference>
<keyword evidence="5" id="KW-0378">Hydrolase</keyword>
<dbReference type="PROSITE" id="PS00760">
    <property type="entry name" value="SPASE_I_2"/>
    <property type="match status" value="1"/>
</dbReference>
<dbReference type="InterPro" id="IPR000223">
    <property type="entry name" value="Pept_S26A_signal_pept_1"/>
</dbReference>
<evidence type="ECO:0000256" key="5">
    <source>
        <dbReference type="ARBA" id="ARBA00022801"/>
    </source>
</evidence>
<evidence type="ECO:0000313" key="10">
    <source>
        <dbReference type="EMBL" id="TXB68932.1"/>
    </source>
</evidence>
<dbReference type="Pfam" id="PF18936">
    <property type="entry name" value="DUF5684"/>
    <property type="match status" value="1"/>
</dbReference>
<dbReference type="SUPFAM" id="SSF51306">
    <property type="entry name" value="LexA/Signal peptidase"/>
    <property type="match status" value="2"/>
</dbReference>
<evidence type="ECO:0000256" key="6">
    <source>
        <dbReference type="ARBA" id="ARBA00029906"/>
    </source>
</evidence>
<evidence type="ECO:0000313" key="11">
    <source>
        <dbReference type="Proteomes" id="UP000321580"/>
    </source>
</evidence>
<evidence type="ECO:0000256" key="8">
    <source>
        <dbReference type="SAM" id="Phobius"/>
    </source>
</evidence>
<dbReference type="PRINTS" id="PR00727">
    <property type="entry name" value="LEADERPTASE"/>
</dbReference>
<dbReference type="Proteomes" id="UP000321580">
    <property type="component" value="Unassembled WGS sequence"/>
</dbReference>
<comment type="catalytic activity">
    <reaction evidence="1">
        <text>Cleavage of hydrophobic, N-terminal signal or leader sequences from secreted and periplasmic proteins.</text>
        <dbReference type="EC" id="3.4.21.89"/>
    </reaction>
</comment>
<dbReference type="AlphaFoldDB" id="A0A5C6S3D5"/>
<dbReference type="EMBL" id="VOOR01000003">
    <property type="protein sequence ID" value="TXB68932.1"/>
    <property type="molecule type" value="Genomic_DNA"/>
</dbReference>
<keyword evidence="11" id="KW-1185">Reference proteome</keyword>
<name>A0A5C6S3D5_9BACT</name>
<organism evidence="10 11">
    <name type="scientific">Phaeodactylibacter luteus</name>
    <dbReference type="NCBI Taxonomy" id="1564516"/>
    <lineage>
        <taxon>Bacteria</taxon>
        <taxon>Pseudomonadati</taxon>
        <taxon>Bacteroidota</taxon>
        <taxon>Saprospiria</taxon>
        <taxon>Saprospirales</taxon>
        <taxon>Haliscomenobacteraceae</taxon>
        <taxon>Phaeodactylibacter</taxon>
    </lineage>
</organism>
<reference evidence="10 11" key="1">
    <citation type="submission" date="2019-08" db="EMBL/GenBank/DDBJ databases">
        <title>Genome of Phaeodactylibacter luteus.</title>
        <authorList>
            <person name="Bowman J.P."/>
        </authorList>
    </citation>
    <scope>NUCLEOTIDE SEQUENCE [LARGE SCALE GENOMIC DNA]</scope>
    <source>
        <strain evidence="10 11">KCTC 42180</strain>
    </source>
</reference>
<keyword evidence="8" id="KW-1133">Transmembrane helix</keyword>
<sequence>MGFLVFLMLGYLLLSASLFFLFPKAGEEGWKGLVPGLNFIVLAQLVGRKPAHAVWMLFPVVNIFIYAGLMIDMARSFRHYGYWDSVLAVLFAPFYFFYLAFKADETYDGPALAKEAAFKAELEEAQASNQTRKYNKLMASNPYKKGPVREWVEAITFAVFAAAFIRMFLIEAYVIPTSSMEGSLLVGDFLFVSKAHYGIRTPETIAMIPLLHNRAPIVDAESYLEKPSLPYYRLPALEAIDRNDPIVFNYPEGDSVYIFPNRTWSIHDYRRGAIPPRYAQQIKSGAKKLVTRPMDKKDHYIKRAIGIPGDSVSIRDRQVFINGKPADNPEHLQFMYLVSFPNAQINTQPFSDWGISSEDVIAQQGNNAFIIVLSNEQKEKVQAMDAGIAIEPFDVSKFDNNPEKLFPHDSAHFPGWTVDNYGPVYVPKKGATVAISPENIALYERVISAYEGNDLSVKNGQVFINGEAADSYTFQMDYYWAMGDNRHNSEDSRVWGFVPEDHMVGKPIIIWFSTKEGSMANGIRWERLFKYVGNLK</sequence>
<dbReference type="InterPro" id="IPR019533">
    <property type="entry name" value="Peptidase_S26"/>
</dbReference>
<dbReference type="Gene3D" id="2.10.109.10">
    <property type="entry name" value="Umud Fragment, subunit A"/>
    <property type="match status" value="2"/>
</dbReference>
<feature type="transmembrane region" description="Helical" evidence="8">
    <location>
        <begin position="81"/>
        <end position="101"/>
    </location>
</feature>
<dbReference type="InterPro" id="IPR043739">
    <property type="entry name" value="DUF5684"/>
</dbReference>
<evidence type="ECO:0000256" key="3">
    <source>
        <dbReference type="ARBA" id="ARBA00013208"/>
    </source>
</evidence>
<comment type="similarity">
    <text evidence="2">Belongs to the peptidase S26 family.</text>
</comment>
<keyword evidence="8" id="KW-0812">Transmembrane</keyword>
<evidence type="ECO:0000256" key="2">
    <source>
        <dbReference type="ARBA" id="ARBA00009370"/>
    </source>
</evidence>
<evidence type="ECO:0000256" key="1">
    <source>
        <dbReference type="ARBA" id="ARBA00000677"/>
    </source>
</evidence>
<proteinExistence type="inferred from homology"/>
<protein>
    <recommendedName>
        <fullName evidence="4">Signal peptidase I</fullName>
        <ecNumber evidence="3">3.4.21.89</ecNumber>
    </recommendedName>
    <alternativeName>
        <fullName evidence="6">Leader peptidase I</fullName>
    </alternativeName>
</protein>